<dbReference type="AlphaFoldDB" id="A0A0S4KUZ5"/>
<evidence type="ECO:0000256" key="4">
    <source>
        <dbReference type="ARBA" id="ARBA00022786"/>
    </source>
</evidence>
<dbReference type="GO" id="GO:0016879">
    <property type="term" value="F:ligase activity, forming carbon-nitrogen bonds"/>
    <property type="evidence" value="ECO:0007669"/>
    <property type="project" value="InterPro"/>
</dbReference>
<organism evidence="7 8">
    <name type="scientific">Candidatus Nitrospira inopinata</name>
    <dbReference type="NCBI Taxonomy" id="1715989"/>
    <lineage>
        <taxon>Bacteria</taxon>
        <taxon>Pseudomonadati</taxon>
        <taxon>Nitrospirota</taxon>
        <taxon>Nitrospiria</taxon>
        <taxon>Nitrospirales</taxon>
        <taxon>Nitrospiraceae</taxon>
        <taxon>Nitrospira</taxon>
    </lineage>
</organism>
<keyword evidence="3" id="KW-0547">Nucleotide-binding</keyword>
<evidence type="ECO:0000256" key="3">
    <source>
        <dbReference type="ARBA" id="ARBA00022741"/>
    </source>
</evidence>
<dbReference type="KEGG" id="nio:NITINOP_3237"/>
<keyword evidence="6" id="KW-0460">Magnesium</keyword>
<dbReference type="InterPro" id="IPR004347">
    <property type="entry name" value="Pup_ligase/deamidase"/>
</dbReference>
<keyword evidence="5" id="KW-0067">ATP-binding</keyword>
<reference evidence="8" key="1">
    <citation type="submission" date="2015-09" db="EMBL/GenBank/DDBJ databases">
        <authorList>
            <person name="Daims H."/>
        </authorList>
    </citation>
    <scope>NUCLEOTIDE SEQUENCE [LARGE SCALE GENOMIC DNA]</scope>
</reference>
<accession>A0A0S4KUZ5</accession>
<keyword evidence="4" id="KW-0833">Ubl conjugation pathway</keyword>
<evidence type="ECO:0000256" key="1">
    <source>
        <dbReference type="ARBA" id="ARBA00022598"/>
    </source>
</evidence>
<dbReference type="STRING" id="1715989.NITINOP_3237"/>
<evidence type="ECO:0000313" key="8">
    <source>
        <dbReference type="Proteomes" id="UP000066284"/>
    </source>
</evidence>
<dbReference type="Proteomes" id="UP000066284">
    <property type="component" value="Chromosome 1"/>
</dbReference>
<evidence type="ECO:0000256" key="2">
    <source>
        <dbReference type="ARBA" id="ARBA00022723"/>
    </source>
</evidence>
<sequence length="464" mass="53661">MAGTGPMKQRIFGLENEYGLIFSPNGRIYLPMEKVLGYIFEGLIPNSWPSNAFLVNGARFYQDTGCHPEYSTPECDNILDLVTHDKAGERLLEACLPAAEERLREEGLSGEIYIFKNNTDSLGNTYGCHENFLMRRDVDFWKVTEQLIPFFVTRQVFSGAGKVLKVSGKPQYFISQRAQHIHEKTSSSTTSSRSIINTRDEPHADAERYRRLHIIVGDSNMSEFATYLKVGTAALVLSMIEEGYLVHGVELEDPVKAIREIARDPTLKKKVRLDDARYMTAIEIQRVYLERARQYLDQEEHDATLDDVYAKWEAVLRQLEEDPMQLAHQIDWVTKKHLIQSYVDKKECGWDDPRVLLLDLQFHDVKRTRGLYYLLESRGLVERIVQEDAVQRAMSTPPQTTRAKVRGDFIRFARAKNRSYTVDWTYLKLNGYWEETILCMDPFSAVNRRVEELLSQMPGGRFHR</sequence>
<evidence type="ECO:0000256" key="6">
    <source>
        <dbReference type="ARBA" id="ARBA00022842"/>
    </source>
</evidence>
<dbReference type="EMBL" id="LN885086">
    <property type="protein sequence ID" value="CUQ68209.1"/>
    <property type="molecule type" value="Genomic_DNA"/>
</dbReference>
<keyword evidence="1 7" id="KW-0436">Ligase</keyword>
<dbReference type="Pfam" id="PF03136">
    <property type="entry name" value="Pup_ligase"/>
    <property type="match status" value="1"/>
</dbReference>
<dbReference type="NCBIfam" id="TIGR03686">
    <property type="entry name" value="pupylate_PafA"/>
    <property type="match status" value="1"/>
</dbReference>
<gene>
    <name evidence="7" type="primary">pafA</name>
    <name evidence="7" type="ORF">NITINOP_3237</name>
</gene>
<dbReference type="GO" id="GO:0046872">
    <property type="term" value="F:metal ion binding"/>
    <property type="evidence" value="ECO:0007669"/>
    <property type="project" value="UniProtKB-KW"/>
</dbReference>
<keyword evidence="8" id="KW-1185">Reference proteome</keyword>
<dbReference type="GO" id="GO:0019941">
    <property type="term" value="P:modification-dependent protein catabolic process"/>
    <property type="evidence" value="ECO:0007669"/>
    <property type="project" value="InterPro"/>
</dbReference>
<dbReference type="InterPro" id="IPR022279">
    <property type="entry name" value="Pup_ligase"/>
</dbReference>
<proteinExistence type="predicted"/>
<evidence type="ECO:0000313" key="7">
    <source>
        <dbReference type="EMBL" id="CUQ68209.1"/>
    </source>
</evidence>
<protein>
    <submittedName>
        <fullName evidence="7">Pup--protein ligase</fullName>
    </submittedName>
</protein>
<keyword evidence="2" id="KW-0479">Metal-binding</keyword>
<dbReference type="PANTHER" id="PTHR42307:SF3">
    <property type="entry name" value="PUP--PROTEIN LIGASE"/>
    <property type="match status" value="1"/>
</dbReference>
<dbReference type="GO" id="GO:0005524">
    <property type="term" value="F:ATP binding"/>
    <property type="evidence" value="ECO:0007669"/>
    <property type="project" value="UniProtKB-KW"/>
</dbReference>
<dbReference type="GO" id="GO:0070490">
    <property type="term" value="P:protein pupylation"/>
    <property type="evidence" value="ECO:0007669"/>
    <property type="project" value="TreeGrafter"/>
</dbReference>
<evidence type="ECO:0000256" key="5">
    <source>
        <dbReference type="ARBA" id="ARBA00022840"/>
    </source>
</evidence>
<name>A0A0S4KUZ5_9BACT</name>
<dbReference type="PANTHER" id="PTHR42307">
    <property type="entry name" value="PUP DEAMIDASE/DEPUPYLASE"/>
    <property type="match status" value="1"/>
</dbReference>
<dbReference type="GO" id="GO:0010498">
    <property type="term" value="P:proteasomal protein catabolic process"/>
    <property type="evidence" value="ECO:0007669"/>
    <property type="project" value="InterPro"/>
</dbReference>